<protein>
    <submittedName>
        <fullName evidence="1">Uncharacterized protein</fullName>
    </submittedName>
</protein>
<dbReference type="EMBL" id="AWVF01000293">
    <property type="protein sequence ID" value="ERJ92484.1"/>
    <property type="molecule type" value="Genomic_DNA"/>
</dbReference>
<proteinExistence type="predicted"/>
<name>U2LSP4_9FIRM</name>
<sequence length="78" mass="9068">MYVSCRCFNNKLFRHGVIPPINANRQCTGFSEPVQYLFICEHDFVDDKEKIHRHTVVRQGFLTQSATKSAEKTCGKKY</sequence>
<evidence type="ECO:0000313" key="1">
    <source>
        <dbReference type="EMBL" id="ERJ92484.1"/>
    </source>
</evidence>
<dbReference type="AlphaFoldDB" id="U2LSP4"/>
<gene>
    <name evidence="1" type="ORF">RUMCAL_02388</name>
</gene>
<dbReference type="Proteomes" id="UP000016662">
    <property type="component" value="Unassembled WGS sequence"/>
</dbReference>
<dbReference type="STRING" id="411473.RUMCAL_02388"/>
<keyword evidence="2" id="KW-1185">Reference proteome</keyword>
<dbReference type="HOGENOM" id="CLU_2619869_0_0_9"/>
<comment type="caution">
    <text evidence="1">The sequence shown here is derived from an EMBL/GenBank/DDBJ whole genome shotgun (WGS) entry which is preliminary data.</text>
</comment>
<evidence type="ECO:0000313" key="2">
    <source>
        <dbReference type="Proteomes" id="UP000016662"/>
    </source>
</evidence>
<organism evidence="1 2">
    <name type="scientific">Ruminococcus callidus ATCC 27760</name>
    <dbReference type="NCBI Taxonomy" id="411473"/>
    <lineage>
        <taxon>Bacteria</taxon>
        <taxon>Bacillati</taxon>
        <taxon>Bacillota</taxon>
        <taxon>Clostridia</taxon>
        <taxon>Eubacteriales</taxon>
        <taxon>Oscillospiraceae</taxon>
        <taxon>Ruminococcus</taxon>
    </lineage>
</organism>
<accession>U2LSP4</accession>
<dbReference type="PATRIC" id="fig|411473.3.peg.1988"/>
<reference evidence="1 2" key="1">
    <citation type="submission" date="2013-07" db="EMBL/GenBank/DDBJ databases">
        <authorList>
            <person name="Weinstock G."/>
            <person name="Sodergren E."/>
            <person name="Wylie T."/>
            <person name="Fulton L."/>
            <person name="Fulton R."/>
            <person name="Fronick C."/>
            <person name="O'Laughlin M."/>
            <person name="Godfrey J."/>
            <person name="Miner T."/>
            <person name="Herter B."/>
            <person name="Appelbaum E."/>
            <person name="Cordes M."/>
            <person name="Lek S."/>
            <person name="Wollam A."/>
            <person name="Pepin K.H."/>
            <person name="Palsikar V.B."/>
            <person name="Mitreva M."/>
            <person name="Wilson R.K."/>
        </authorList>
    </citation>
    <scope>NUCLEOTIDE SEQUENCE [LARGE SCALE GENOMIC DNA]</scope>
    <source>
        <strain evidence="1 2">ATCC 27760</strain>
    </source>
</reference>